<dbReference type="InterPro" id="IPR000160">
    <property type="entry name" value="GGDEF_dom"/>
</dbReference>
<keyword evidence="3" id="KW-0812">Transmembrane</keyword>
<dbReference type="CDD" id="cd01949">
    <property type="entry name" value="GGDEF"/>
    <property type="match status" value="1"/>
</dbReference>
<evidence type="ECO:0000259" key="4">
    <source>
        <dbReference type="PROSITE" id="PS50887"/>
    </source>
</evidence>
<dbReference type="PANTHER" id="PTHR45138">
    <property type="entry name" value="REGULATORY COMPONENTS OF SENSORY TRANSDUCTION SYSTEM"/>
    <property type="match status" value="1"/>
</dbReference>
<evidence type="ECO:0000313" key="6">
    <source>
        <dbReference type="Proteomes" id="UP000069205"/>
    </source>
</evidence>
<dbReference type="KEGG" id="nmv:NITMOv2_2095"/>
<organism evidence="5 6">
    <name type="scientific">Nitrospira moscoviensis</name>
    <dbReference type="NCBI Taxonomy" id="42253"/>
    <lineage>
        <taxon>Bacteria</taxon>
        <taxon>Pseudomonadati</taxon>
        <taxon>Nitrospirota</taxon>
        <taxon>Nitrospiria</taxon>
        <taxon>Nitrospirales</taxon>
        <taxon>Nitrospiraceae</taxon>
        <taxon>Nitrospira</taxon>
    </lineage>
</organism>
<dbReference type="SMART" id="SM00267">
    <property type="entry name" value="GGDEF"/>
    <property type="match status" value="1"/>
</dbReference>
<feature type="domain" description="GGDEF" evidence="4">
    <location>
        <begin position="258"/>
        <end position="401"/>
    </location>
</feature>
<gene>
    <name evidence="5" type="ORF">NITMOv2_2095</name>
</gene>
<feature type="transmembrane region" description="Helical" evidence="3">
    <location>
        <begin position="31"/>
        <end position="52"/>
    </location>
</feature>
<keyword evidence="3" id="KW-1133">Transmembrane helix</keyword>
<dbReference type="PROSITE" id="PS50887">
    <property type="entry name" value="GGDEF"/>
    <property type="match status" value="1"/>
</dbReference>
<proteinExistence type="predicted"/>
<feature type="transmembrane region" description="Helical" evidence="3">
    <location>
        <begin position="59"/>
        <end position="79"/>
    </location>
</feature>
<dbReference type="AlphaFoldDB" id="A0A0K2GD40"/>
<dbReference type="Proteomes" id="UP000069205">
    <property type="component" value="Chromosome"/>
</dbReference>
<dbReference type="PANTHER" id="PTHR45138:SF9">
    <property type="entry name" value="DIGUANYLATE CYCLASE DGCM-RELATED"/>
    <property type="match status" value="1"/>
</dbReference>
<accession>A0A0K2GD40</accession>
<dbReference type="PATRIC" id="fig|42253.5.peg.2065"/>
<feature type="transmembrane region" description="Helical" evidence="3">
    <location>
        <begin position="119"/>
        <end position="137"/>
    </location>
</feature>
<dbReference type="Pfam" id="PF00990">
    <property type="entry name" value="GGDEF"/>
    <property type="match status" value="1"/>
</dbReference>
<dbReference type="EMBL" id="CP011801">
    <property type="protein sequence ID" value="ALA58512.1"/>
    <property type="molecule type" value="Genomic_DNA"/>
</dbReference>
<dbReference type="OrthoDB" id="7323245at2"/>
<dbReference type="RefSeq" id="WP_053379669.1">
    <property type="nucleotide sequence ID" value="NZ_CP011801.1"/>
</dbReference>
<dbReference type="Gene3D" id="3.30.70.270">
    <property type="match status" value="1"/>
</dbReference>
<dbReference type="EC" id="2.7.7.65" evidence="1"/>
<dbReference type="SUPFAM" id="SSF55073">
    <property type="entry name" value="Nucleotide cyclase"/>
    <property type="match status" value="1"/>
</dbReference>
<dbReference type="InterPro" id="IPR050469">
    <property type="entry name" value="Diguanylate_Cyclase"/>
</dbReference>
<evidence type="ECO:0000256" key="2">
    <source>
        <dbReference type="ARBA" id="ARBA00034247"/>
    </source>
</evidence>
<sequence length="424" mass="45181">MLKTVSALFIPGGLVFCAALGFLRPHGSPPWAQTPISALPPIVLGFGVLFGWYVSSSRLILSLLVLALADRGLLLFPPIDPDPASMGPTVFAATAFLLPLNLLALSLVRDEALSTWRGIVRLAPILAQPFLVLWLSLPDQADLARALRQPLLPASLTAWSQVTQPALLAFLGALAMIGVRFACERNPLDAGALWALTASFTALHGLQYGWTPTNFFSAAGLILFLTLVQASHERAYRDELTGLLGKQAYEEALAGLGAKYTVAIVGLDQLKQYGNQHGKPVSEQLLRLVAPKIQAAAGQGQVYRLAGEEITILFPRKTATDTLVTLEAIRKAVDQFEGYVRGERVWEGSRSGTETLPLTASIGVAEAGTGKSSLSLVIKAAYRALYEAKGAGGNVVRRGTVAGEIAKPARAETGRIVAYSEFDA</sequence>
<dbReference type="STRING" id="42253.NITMOv2_2095"/>
<evidence type="ECO:0000256" key="1">
    <source>
        <dbReference type="ARBA" id="ARBA00012528"/>
    </source>
</evidence>
<dbReference type="NCBIfam" id="TIGR00254">
    <property type="entry name" value="GGDEF"/>
    <property type="match status" value="1"/>
</dbReference>
<reference evidence="5 6" key="1">
    <citation type="journal article" date="2015" name="Proc. Natl. Acad. Sci. U.S.A.">
        <title>Expanded metabolic versatility of ubiquitous nitrite-oxidizing bacteria from the genus Nitrospira.</title>
        <authorList>
            <person name="Koch H."/>
            <person name="Lucker S."/>
            <person name="Albertsen M."/>
            <person name="Kitzinger K."/>
            <person name="Herbold C."/>
            <person name="Spieck E."/>
            <person name="Nielsen P.H."/>
            <person name="Wagner M."/>
            <person name="Daims H."/>
        </authorList>
    </citation>
    <scope>NUCLEOTIDE SEQUENCE [LARGE SCALE GENOMIC DNA]</scope>
    <source>
        <strain evidence="5 6">NSP M-1</strain>
    </source>
</reference>
<feature type="transmembrane region" description="Helical" evidence="3">
    <location>
        <begin position="85"/>
        <end position="107"/>
    </location>
</feature>
<feature type="transmembrane region" description="Helical" evidence="3">
    <location>
        <begin position="191"/>
        <end position="209"/>
    </location>
</feature>
<keyword evidence="6" id="KW-1185">Reference proteome</keyword>
<dbReference type="InterPro" id="IPR043128">
    <property type="entry name" value="Rev_trsase/Diguanyl_cyclase"/>
</dbReference>
<dbReference type="GO" id="GO:0043709">
    <property type="term" value="P:cell adhesion involved in single-species biofilm formation"/>
    <property type="evidence" value="ECO:0007669"/>
    <property type="project" value="TreeGrafter"/>
</dbReference>
<protein>
    <recommendedName>
        <fullName evidence="1">diguanylate cyclase</fullName>
        <ecNumber evidence="1">2.7.7.65</ecNumber>
    </recommendedName>
</protein>
<dbReference type="InterPro" id="IPR029787">
    <property type="entry name" value="Nucleotide_cyclase"/>
</dbReference>
<comment type="catalytic activity">
    <reaction evidence="2">
        <text>2 GTP = 3',3'-c-di-GMP + 2 diphosphate</text>
        <dbReference type="Rhea" id="RHEA:24898"/>
        <dbReference type="ChEBI" id="CHEBI:33019"/>
        <dbReference type="ChEBI" id="CHEBI:37565"/>
        <dbReference type="ChEBI" id="CHEBI:58805"/>
        <dbReference type="EC" id="2.7.7.65"/>
    </reaction>
</comment>
<name>A0A0K2GD40_NITMO</name>
<feature type="transmembrane region" description="Helical" evidence="3">
    <location>
        <begin position="157"/>
        <end position="179"/>
    </location>
</feature>
<dbReference type="GO" id="GO:0005886">
    <property type="term" value="C:plasma membrane"/>
    <property type="evidence" value="ECO:0007669"/>
    <property type="project" value="TreeGrafter"/>
</dbReference>
<keyword evidence="3" id="KW-0472">Membrane</keyword>
<dbReference type="GO" id="GO:0052621">
    <property type="term" value="F:diguanylate cyclase activity"/>
    <property type="evidence" value="ECO:0007669"/>
    <property type="project" value="UniProtKB-EC"/>
</dbReference>
<evidence type="ECO:0000256" key="3">
    <source>
        <dbReference type="SAM" id="Phobius"/>
    </source>
</evidence>
<dbReference type="GO" id="GO:1902201">
    <property type="term" value="P:negative regulation of bacterial-type flagellum-dependent cell motility"/>
    <property type="evidence" value="ECO:0007669"/>
    <property type="project" value="TreeGrafter"/>
</dbReference>
<evidence type="ECO:0000313" key="5">
    <source>
        <dbReference type="EMBL" id="ALA58512.1"/>
    </source>
</evidence>